<dbReference type="SUPFAM" id="SSF52499">
    <property type="entry name" value="Isochorismatase-like hydrolases"/>
    <property type="match status" value="1"/>
</dbReference>
<organism evidence="2 3">
    <name type="scientific">[Eubacterium] hominis</name>
    <dbReference type="NCBI Taxonomy" id="2764325"/>
    <lineage>
        <taxon>Bacteria</taxon>
        <taxon>Bacillati</taxon>
        <taxon>Bacillota</taxon>
        <taxon>Erysipelotrichia</taxon>
        <taxon>Erysipelotrichales</taxon>
        <taxon>Erysipelotrichaceae</taxon>
        <taxon>Amedibacillus</taxon>
    </lineage>
</organism>
<dbReference type="PANTHER" id="PTHR47297">
    <property type="match status" value="1"/>
</dbReference>
<sequence>MARVSEMFMQQLSDMHVMDIKDPIVFVVDMINGFIHEGALADEAINEITQNIIEVLEALDTRNIFIADAHPPKTREFLSFPSHCVIGTRESEVVEELQPYIHELFHKNSTNTFTCMDFQSFIEEKRLDAYQDIIIMGCCSDICILQFALCLNAWFNEHNMVDHRIIIPVNTIDTYHIEGIHDAYSCNEFAIANMKANGILMVKSLREGK</sequence>
<dbReference type="CDD" id="cd00431">
    <property type="entry name" value="cysteine_hydrolases"/>
    <property type="match status" value="1"/>
</dbReference>
<dbReference type="GO" id="GO:0008936">
    <property type="term" value="F:nicotinamidase activity"/>
    <property type="evidence" value="ECO:0007669"/>
    <property type="project" value="InterPro"/>
</dbReference>
<reference evidence="2 3" key="1">
    <citation type="submission" date="2020-08" db="EMBL/GenBank/DDBJ databases">
        <authorList>
            <person name="Liu C."/>
            <person name="Sun Q."/>
        </authorList>
    </citation>
    <scope>NUCLEOTIDE SEQUENCE [LARGE SCALE GENOMIC DNA]</scope>
    <source>
        <strain evidence="2 3">NSJ-61</strain>
    </source>
</reference>
<dbReference type="PANTHER" id="PTHR47297:SF2">
    <property type="entry name" value="OS02G0606800 PROTEIN"/>
    <property type="match status" value="1"/>
</dbReference>
<dbReference type="GO" id="GO:0019365">
    <property type="term" value="P:pyridine nucleotide salvage"/>
    <property type="evidence" value="ECO:0007669"/>
    <property type="project" value="InterPro"/>
</dbReference>
<dbReference type="EMBL" id="CP060636">
    <property type="protein sequence ID" value="QNM11524.1"/>
    <property type="molecule type" value="Genomic_DNA"/>
</dbReference>
<protein>
    <submittedName>
        <fullName evidence="2">Cysteine hydrolase</fullName>
    </submittedName>
</protein>
<dbReference type="KEGG" id="ehn:H9Q80_14900"/>
<accession>A0A7G9GL42</accession>
<dbReference type="AlphaFoldDB" id="A0A7G9GL42"/>
<dbReference type="RefSeq" id="WP_117452459.1">
    <property type="nucleotide sequence ID" value="NZ_CP060636.1"/>
</dbReference>
<keyword evidence="2" id="KW-0378">Hydrolase</keyword>
<dbReference type="InterPro" id="IPR036380">
    <property type="entry name" value="Isochorismatase-like_sf"/>
</dbReference>
<dbReference type="InterPro" id="IPR000868">
    <property type="entry name" value="Isochorismatase-like_dom"/>
</dbReference>
<dbReference type="Gene3D" id="3.40.50.850">
    <property type="entry name" value="Isochorismatase-like"/>
    <property type="match status" value="1"/>
</dbReference>
<dbReference type="Pfam" id="PF00857">
    <property type="entry name" value="Isochorismatase"/>
    <property type="match status" value="1"/>
</dbReference>
<evidence type="ECO:0000259" key="1">
    <source>
        <dbReference type="Pfam" id="PF00857"/>
    </source>
</evidence>
<name>A0A7G9GL42_9FIRM</name>
<dbReference type="InterPro" id="IPR044717">
    <property type="entry name" value="NIC1"/>
</dbReference>
<feature type="domain" description="Isochorismatase-like" evidence="1">
    <location>
        <begin position="24"/>
        <end position="149"/>
    </location>
</feature>
<keyword evidence="3" id="KW-1185">Reference proteome</keyword>
<evidence type="ECO:0000313" key="3">
    <source>
        <dbReference type="Proteomes" id="UP000515856"/>
    </source>
</evidence>
<gene>
    <name evidence="2" type="ORF">H9Q80_14900</name>
</gene>
<evidence type="ECO:0000313" key="2">
    <source>
        <dbReference type="EMBL" id="QNM11524.1"/>
    </source>
</evidence>
<proteinExistence type="predicted"/>
<dbReference type="Proteomes" id="UP000515856">
    <property type="component" value="Chromosome"/>
</dbReference>